<evidence type="ECO:0000313" key="1">
    <source>
        <dbReference type="EMBL" id="NBC44389.1"/>
    </source>
</evidence>
<comment type="caution">
    <text evidence="1">The sequence shown here is derived from an EMBL/GenBank/DDBJ whole genome shotgun (WGS) entry which is preliminary data.</text>
</comment>
<reference evidence="1 2" key="1">
    <citation type="submission" date="2020-01" db="EMBL/GenBank/DDBJ databases">
        <title>The draft genome sequence of Corallococcus exiguus DSM 14696.</title>
        <authorList>
            <person name="Zhang X."/>
            <person name="Zhu H."/>
        </authorList>
    </citation>
    <scope>NUCLEOTIDE SEQUENCE [LARGE SCALE GENOMIC DNA]</scope>
    <source>
        <strain evidence="1 2">DSM 14696</strain>
    </source>
</reference>
<organism evidence="1 2">
    <name type="scientific">Corallococcus exiguus</name>
    <dbReference type="NCBI Taxonomy" id="83462"/>
    <lineage>
        <taxon>Bacteria</taxon>
        <taxon>Pseudomonadati</taxon>
        <taxon>Myxococcota</taxon>
        <taxon>Myxococcia</taxon>
        <taxon>Myxococcales</taxon>
        <taxon>Cystobacterineae</taxon>
        <taxon>Myxococcaceae</taxon>
        <taxon>Corallococcus</taxon>
    </lineage>
</organism>
<dbReference type="EMBL" id="JAAAPK010000010">
    <property type="protein sequence ID" value="NBC44389.1"/>
    <property type="molecule type" value="Genomic_DNA"/>
</dbReference>
<dbReference type="AlphaFoldDB" id="A0A7X4YGQ9"/>
<protein>
    <submittedName>
        <fullName evidence="1">Uncharacterized protein</fullName>
    </submittedName>
</protein>
<sequence>MPMRLNVAARNLFDLAIPGGASHDHPSFTVDQALSRLDQMGILQSNVRYYDAGRQSHAEVEIVGGKIVRTRDRHFWSSTRELLNYNGLFAVGMDGRVLVTQDEGARGVGAETRKKHSTMLAGGQALAVGCFSTNAQGFLTSIDNNSGHYVPSAQSLNWFLAQLIQQGLNQMNLAGVRYVYSTQYGPQSVVVNLIRWNALQTAMRFNQPAQVPTGNGLLSFNRVVGPQANAARAVAPQGAAPRPGRLVNCCFSCCKIDLEGE</sequence>
<accession>A0A7X4YGQ9</accession>
<name>A0A7X4YGQ9_9BACT</name>
<keyword evidence="2" id="KW-1185">Reference proteome</keyword>
<dbReference type="RefSeq" id="WP_139918706.1">
    <property type="nucleotide sequence ID" value="NZ_CBCSLE010000001.1"/>
</dbReference>
<evidence type="ECO:0000313" key="2">
    <source>
        <dbReference type="Proteomes" id="UP000537825"/>
    </source>
</evidence>
<proteinExistence type="predicted"/>
<gene>
    <name evidence="1" type="ORF">GTZ93_31745</name>
</gene>
<dbReference type="Proteomes" id="UP000537825">
    <property type="component" value="Unassembled WGS sequence"/>
</dbReference>